<evidence type="ECO:0000256" key="1">
    <source>
        <dbReference type="SAM" id="Phobius"/>
    </source>
</evidence>
<dbReference type="InterPro" id="IPR010559">
    <property type="entry name" value="Sig_transdc_His_kin_internal"/>
</dbReference>
<dbReference type="AlphaFoldDB" id="A0A5C1HUG1"/>
<dbReference type="Pfam" id="PF06580">
    <property type="entry name" value="His_kinase"/>
    <property type="match status" value="1"/>
</dbReference>
<feature type="domain" description="Signal transduction histidine kinase internal region" evidence="2">
    <location>
        <begin position="163"/>
        <end position="241"/>
    </location>
</feature>
<name>A0A5C1HUG1_9SPHI</name>
<dbReference type="PANTHER" id="PTHR34220">
    <property type="entry name" value="SENSOR HISTIDINE KINASE YPDA"/>
    <property type="match status" value="1"/>
</dbReference>
<dbReference type="EMBL" id="CP043450">
    <property type="protein sequence ID" value="QEM09143.1"/>
    <property type="molecule type" value="Genomic_DNA"/>
</dbReference>
<proteinExistence type="predicted"/>
<feature type="transmembrane region" description="Helical" evidence="1">
    <location>
        <begin position="9"/>
        <end position="27"/>
    </location>
</feature>
<accession>A0A5C1HUG1</accession>
<feature type="transmembrane region" description="Helical" evidence="1">
    <location>
        <begin position="65"/>
        <end position="86"/>
    </location>
</feature>
<sequence>MNKYIIPHIVYWLVYIVYEMLFNKFLYRVSTPLASLFFFYTCNICVFYCHYHILNRYLNRTPPRYLALIFMVIAEILTASSIKITFDYFMMSTSLPPEEFWRQFKMVAGLDFQRTLFFLFISTVIWSAINWGRLQRKTTEALLRSTLADKTNAELRFQFAQAQNAFLKQQINPHLLFNTLNAIYSTVYLNAPKDSEALLLLSEIMRYSYEEPDSKGLVALESELFQLKNLIKLNTYRFRDTVQLDFDLKGDANNHRIIPLVLLTLTENMFKHGDLRQRPRSLGITINEGGQLSYFSNNVRKLRGQVEPNGSVGLTNTRLRLDYAYPGNYNLDITQTEELFTVNLNINLAYERSDH</sequence>
<keyword evidence="1" id="KW-0812">Transmembrane</keyword>
<dbReference type="Proteomes" id="UP000251402">
    <property type="component" value="Chromosome"/>
</dbReference>
<evidence type="ECO:0000313" key="3">
    <source>
        <dbReference type="EMBL" id="QEM09143.1"/>
    </source>
</evidence>
<evidence type="ECO:0000259" key="2">
    <source>
        <dbReference type="Pfam" id="PF06580"/>
    </source>
</evidence>
<feature type="transmembrane region" description="Helical" evidence="1">
    <location>
        <begin position="106"/>
        <end position="129"/>
    </location>
</feature>
<dbReference type="GO" id="GO:0000155">
    <property type="term" value="F:phosphorelay sensor kinase activity"/>
    <property type="evidence" value="ECO:0007669"/>
    <property type="project" value="InterPro"/>
</dbReference>
<dbReference type="KEGG" id="mrub:DEO27_003625"/>
<feature type="transmembrane region" description="Helical" evidence="1">
    <location>
        <begin position="33"/>
        <end position="53"/>
    </location>
</feature>
<evidence type="ECO:0000313" key="4">
    <source>
        <dbReference type="Proteomes" id="UP000251402"/>
    </source>
</evidence>
<protein>
    <recommendedName>
        <fullName evidence="2">Signal transduction histidine kinase internal region domain-containing protein</fullName>
    </recommendedName>
</protein>
<dbReference type="OrthoDB" id="9792992at2"/>
<gene>
    <name evidence="3" type="ORF">DEO27_003625</name>
</gene>
<keyword evidence="4" id="KW-1185">Reference proteome</keyword>
<keyword evidence="1" id="KW-1133">Transmembrane helix</keyword>
<keyword evidence="1" id="KW-0472">Membrane</keyword>
<dbReference type="GO" id="GO:0016020">
    <property type="term" value="C:membrane"/>
    <property type="evidence" value="ECO:0007669"/>
    <property type="project" value="InterPro"/>
</dbReference>
<organism evidence="3 4">
    <name type="scientific">Mucilaginibacter rubeus</name>
    <dbReference type="NCBI Taxonomy" id="2027860"/>
    <lineage>
        <taxon>Bacteria</taxon>
        <taxon>Pseudomonadati</taxon>
        <taxon>Bacteroidota</taxon>
        <taxon>Sphingobacteriia</taxon>
        <taxon>Sphingobacteriales</taxon>
        <taxon>Sphingobacteriaceae</taxon>
        <taxon>Mucilaginibacter</taxon>
    </lineage>
</organism>
<dbReference type="PANTHER" id="PTHR34220:SF7">
    <property type="entry name" value="SENSOR HISTIDINE KINASE YPDA"/>
    <property type="match status" value="1"/>
</dbReference>
<reference evidence="3" key="1">
    <citation type="submission" date="2019-08" db="EMBL/GenBank/DDBJ databases">
        <title>Comparative genome analysis confer to the adaptation heavy metal polluted environment.</title>
        <authorList>
            <person name="Li Y."/>
        </authorList>
    </citation>
    <scope>NUCLEOTIDE SEQUENCE [LARGE SCALE GENOMIC DNA]</scope>
    <source>
        <strain evidence="3">P1</strain>
    </source>
</reference>
<dbReference type="InterPro" id="IPR050640">
    <property type="entry name" value="Bact_2-comp_sensor_kinase"/>
</dbReference>